<dbReference type="InterPro" id="IPR026350">
    <property type="entry name" value="GxxExxY"/>
</dbReference>
<gene>
    <name evidence="1" type="ORF">EI684_14350</name>
</gene>
<protein>
    <submittedName>
        <fullName evidence="1">GxxExxY protein</fullName>
    </submittedName>
</protein>
<dbReference type="Proteomes" id="UP000280307">
    <property type="component" value="Unassembled WGS sequence"/>
</dbReference>
<dbReference type="Pfam" id="PF13366">
    <property type="entry name" value="PDDEXK_3"/>
    <property type="match status" value="1"/>
</dbReference>
<name>A0A426TWP6_9CHLR</name>
<evidence type="ECO:0000313" key="2">
    <source>
        <dbReference type="Proteomes" id="UP000280307"/>
    </source>
</evidence>
<sequence>MELNQISGQIVDAAIKVHTALGPGLLESAYEVCLAHELRKRGLKVHTQVLLPVVYDGVEIDAGYRLDLLVEDAVIVELKAVTKVLPIHEAQLLSYLKLSGCKVGLLINFHVLHLKDGIKRMVNKL</sequence>
<dbReference type="EMBL" id="RSAS01000574">
    <property type="protein sequence ID" value="RRR69923.1"/>
    <property type="molecule type" value="Genomic_DNA"/>
</dbReference>
<comment type="caution">
    <text evidence="1">The sequence shown here is derived from an EMBL/GenBank/DDBJ whole genome shotgun (WGS) entry which is preliminary data.</text>
</comment>
<dbReference type="AlphaFoldDB" id="A0A426TWP6"/>
<dbReference type="NCBIfam" id="TIGR04256">
    <property type="entry name" value="GxxExxY"/>
    <property type="match status" value="1"/>
</dbReference>
<reference evidence="1 2" key="1">
    <citation type="submission" date="2018-12" db="EMBL/GenBank/DDBJ databases">
        <title>Genome Sequence of Candidatus Viridilinea halotolerans isolated from saline sulfide-rich spring.</title>
        <authorList>
            <person name="Grouzdev D.S."/>
            <person name="Burganskaya E.I."/>
            <person name="Krutkina M.S."/>
            <person name="Sukhacheva M.V."/>
            <person name="Gorlenko V.M."/>
        </authorList>
    </citation>
    <scope>NUCLEOTIDE SEQUENCE [LARGE SCALE GENOMIC DNA]</scope>
    <source>
        <strain evidence="1">Chok-6</strain>
    </source>
</reference>
<accession>A0A426TWP6</accession>
<organism evidence="1 2">
    <name type="scientific">Candidatus Viridilinea halotolerans</name>
    <dbReference type="NCBI Taxonomy" id="2491704"/>
    <lineage>
        <taxon>Bacteria</taxon>
        <taxon>Bacillati</taxon>
        <taxon>Chloroflexota</taxon>
        <taxon>Chloroflexia</taxon>
        <taxon>Chloroflexales</taxon>
        <taxon>Chloroflexineae</taxon>
        <taxon>Oscillochloridaceae</taxon>
        <taxon>Candidatus Viridilinea</taxon>
    </lineage>
</organism>
<evidence type="ECO:0000313" key="1">
    <source>
        <dbReference type="EMBL" id="RRR69923.1"/>
    </source>
</evidence>
<proteinExistence type="predicted"/>